<dbReference type="GeneID" id="123409149"/>
<evidence type="ECO:0000313" key="3">
    <source>
        <dbReference type="EMBL" id="BAJ97295.1"/>
    </source>
</evidence>
<dbReference type="KEGG" id="hvg:123409149"/>
<evidence type="ECO:0000259" key="2">
    <source>
        <dbReference type="Pfam" id="PF01370"/>
    </source>
</evidence>
<dbReference type="Gene3D" id="3.40.50.720">
    <property type="entry name" value="NAD(P)-binding Rossmann-like Domain"/>
    <property type="match status" value="1"/>
</dbReference>
<reference evidence="3" key="1">
    <citation type="journal article" date="2011" name="Plant Physiol.">
        <title>Comprehensive sequence analysis of 24,783 barley full-length cDNAs derived from 12 clone libraries.</title>
        <authorList>
            <person name="Matsumoto T."/>
            <person name="Tanaka T."/>
            <person name="Sakai H."/>
            <person name="Amano N."/>
            <person name="Kanamori H."/>
            <person name="Kurita K."/>
            <person name="Kikuta A."/>
            <person name="Kamiya K."/>
            <person name="Yamamoto M."/>
            <person name="Ikawa H."/>
            <person name="Fujii N."/>
            <person name="Hori K."/>
            <person name="Itoh T."/>
            <person name="Sato K."/>
        </authorList>
    </citation>
    <scope>NUCLEOTIDE SEQUENCE</scope>
    <source>
        <tissue evidence="3">Shoot and root</tissue>
    </source>
</reference>
<dbReference type="STRING" id="112509.F2DQC4"/>
<feature type="compositionally biased region" description="Low complexity" evidence="1">
    <location>
        <begin position="128"/>
        <end position="139"/>
    </location>
</feature>
<organism evidence="3">
    <name type="scientific">Hordeum vulgare subsp. vulgare</name>
    <name type="common">Domesticated barley</name>
    <dbReference type="NCBI Taxonomy" id="112509"/>
    <lineage>
        <taxon>Eukaryota</taxon>
        <taxon>Viridiplantae</taxon>
        <taxon>Streptophyta</taxon>
        <taxon>Embryophyta</taxon>
        <taxon>Tracheophyta</taxon>
        <taxon>Spermatophyta</taxon>
        <taxon>Magnoliopsida</taxon>
        <taxon>Liliopsida</taxon>
        <taxon>Poales</taxon>
        <taxon>Poaceae</taxon>
        <taxon>BOP clade</taxon>
        <taxon>Pooideae</taxon>
        <taxon>Triticodae</taxon>
        <taxon>Triticeae</taxon>
        <taxon>Hordeinae</taxon>
        <taxon>Hordeum</taxon>
    </lineage>
</organism>
<feature type="compositionally biased region" description="Basic and acidic residues" evidence="1">
    <location>
        <begin position="143"/>
        <end position="156"/>
    </location>
</feature>
<dbReference type="RefSeq" id="XP_044958060.1">
    <property type="nucleotide sequence ID" value="XM_045102125.1"/>
</dbReference>
<dbReference type="OrthoDB" id="331544at2759"/>
<dbReference type="InterPro" id="IPR036291">
    <property type="entry name" value="NAD(P)-bd_dom_sf"/>
</dbReference>
<feature type="region of interest" description="Disordered" evidence="1">
    <location>
        <begin position="122"/>
        <end position="170"/>
    </location>
</feature>
<name>F2DQC4_HORVV</name>
<dbReference type="ExpressionAtlas" id="F2DQC4">
    <property type="expression patterns" value="baseline and differential"/>
</dbReference>
<protein>
    <submittedName>
        <fullName evidence="3">Predicted protein</fullName>
    </submittedName>
</protein>
<feature type="region of interest" description="Disordered" evidence="1">
    <location>
        <begin position="1"/>
        <end position="36"/>
    </location>
</feature>
<dbReference type="InterPro" id="IPR001509">
    <property type="entry name" value="Epimerase_deHydtase"/>
</dbReference>
<dbReference type="EMBL" id="AK366092">
    <property type="protein sequence ID" value="BAJ97295.1"/>
    <property type="molecule type" value="mRNA"/>
</dbReference>
<evidence type="ECO:0000256" key="1">
    <source>
        <dbReference type="SAM" id="MobiDB-lite"/>
    </source>
</evidence>
<accession>F2DQC4</accession>
<dbReference type="Pfam" id="PF01370">
    <property type="entry name" value="Epimerase"/>
    <property type="match status" value="1"/>
</dbReference>
<dbReference type="InParanoid" id="F2DQC4"/>
<proteinExistence type="evidence at transcript level"/>
<dbReference type="SUPFAM" id="SSF51735">
    <property type="entry name" value="NAD(P)-binding Rossmann-fold domains"/>
    <property type="match status" value="1"/>
</dbReference>
<feature type="domain" description="NAD-dependent epimerase/dehydratase" evidence="2">
    <location>
        <begin position="47"/>
        <end position="123"/>
    </location>
</feature>
<dbReference type="AlphaFoldDB" id="F2DQC4"/>
<sequence>MKSPPSRSRRPHAIPSFHPPSGERGSESMASGGRVDLDGGAVPPLTICMIGTGGFIGSHLCEKLMAETPHVVLAVDVYSDKIRHLVEPPPPHLARHISFHHLNIKNDPRLKGLVKMADLVLPLPPSPRGSSRGAAAPAPTRRRPGDPRKSDQKTDPKPAGTSPEPIQEPRVEEARGCGGFAFLCALAGQQGGHYWNLHADGVRQALLWQCRRLCSRKGRQIWQGSWAIRSWHSPQTRYAQFTFEVMSLLIPALRVAVEFCCLFNWGLTLVA</sequence>